<evidence type="ECO:0000313" key="2">
    <source>
        <dbReference type="Proteomes" id="UP000243084"/>
    </source>
</evidence>
<dbReference type="RefSeq" id="WP_245768274.1">
    <property type="nucleotide sequence ID" value="NZ_FOXM01000014.1"/>
</dbReference>
<dbReference type="EMBL" id="FOXM01000014">
    <property type="protein sequence ID" value="SFQ22407.1"/>
    <property type="molecule type" value="Genomic_DNA"/>
</dbReference>
<reference evidence="2" key="1">
    <citation type="submission" date="2016-10" db="EMBL/GenBank/DDBJ databases">
        <authorList>
            <person name="Varghese N."/>
            <person name="Submissions S."/>
        </authorList>
    </citation>
    <scope>NUCLEOTIDE SEQUENCE [LARGE SCALE GENOMIC DNA]</scope>
    <source>
        <strain evidence="2">JCM 18195</strain>
    </source>
</reference>
<sequence>MVNIWALDKHQDIRHVLLLLTEQLGPDAFVVDTGSQQDARAVYLLHSSDSHLRIWLNTLGQPPEHYRVYVEQLDEDAFDNYESMSLAALVDLLSVELELAEVRPLP</sequence>
<gene>
    <name evidence="1" type="ORF">SAMN05216229_11421</name>
</gene>
<organism evidence="1 2">
    <name type="scientific">Geopseudomonas sagittaria</name>
    <dbReference type="NCBI Taxonomy" id="1135990"/>
    <lineage>
        <taxon>Bacteria</taxon>
        <taxon>Pseudomonadati</taxon>
        <taxon>Pseudomonadota</taxon>
        <taxon>Gammaproteobacteria</taxon>
        <taxon>Pseudomonadales</taxon>
        <taxon>Pseudomonadaceae</taxon>
        <taxon>Geopseudomonas</taxon>
    </lineage>
</organism>
<proteinExistence type="predicted"/>
<evidence type="ECO:0000313" key="1">
    <source>
        <dbReference type="EMBL" id="SFQ22407.1"/>
    </source>
</evidence>
<dbReference type="AlphaFoldDB" id="A0A1I5WSC1"/>
<protein>
    <submittedName>
        <fullName evidence="1">Uncharacterized protein</fullName>
    </submittedName>
</protein>
<name>A0A1I5WSC1_9GAMM</name>
<dbReference type="Proteomes" id="UP000243084">
    <property type="component" value="Unassembled WGS sequence"/>
</dbReference>
<keyword evidence="2" id="KW-1185">Reference proteome</keyword>
<accession>A0A1I5WSC1</accession>